<dbReference type="Gene3D" id="3.30.420.130">
    <property type="entry name" value="Dinitrogenase iron-molybdenum cofactor biosynthesis domain"/>
    <property type="match status" value="1"/>
</dbReference>
<organism evidence="2 3">
    <name type="scientific">Acetivibrio mesophilus</name>
    <dbReference type="NCBI Taxonomy" id="2487273"/>
    <lineage>
        <taxon>Bacteria</taxon>
        <taxon>Bacillati</taxon>
        <taxon>Bacillota</taxon>
        <taxon>Clostridia</taxon>
        <taxon>Eubacteriales</taxon>
        <taxon>Oscillospiraceae</taxon>
        <taxon>Acetivibrio</taxon>
    </lineage>
</organism>
<feature type="domain" description="Dinitrogenase iron-molybdenum cofactor biosynthesis" evidence="1">
    <location>
        <begin position="11"/>
        <end position="104"/>
    </location>
</feature>
<evidence type="ECO:0000259" key="1">
    <source>
        <dbReference type="Pfam" id="PF02579"/>
    </source>
</evidence>
<dbReference type="InterPro" id="IPR036105">
    <property type="entry name" value="DiNase_FeMo-co_biosyn_sf"/>
</dbReference>
<sequence length="111" mass="12094">MGYKVAVASSDGKVVNTHFGRALNFLIFEINEDGWEFLESRENRPACSYGEHSEGGLLYSAELLADCKIVLASMIGSGAIQVLEQKGIKAFAAAGYIDELLDRLVNPKIKI</sequence>
<evidence type="ECO:0000313" key="3">
    <source>
        <dbReference type="Proteomes" id="UP000289166"/>
    </source>
</evidence>
<dbReference type="AlphaFoldDB" id="A0A4Q0I329"/>
<dbReference type="InterPro" id="IPR051840">
    <property type="entry name" value="NifX/NifY_domain"/>
</dbReference>
<evidence type="ECO:0000313" key="2">
    <source>
        <dbReference type="EMBL" id="RXE58626.1"/>
    </source>
</evidence>
<keyword evidence="3" id="KW-1185">Reference proteome</keyword>
<reference evidence="3" key="1">
    <citation type="submission" date="2018-11" db="EMBL/GenBank/DDBJ databases">
        <title>Genome sequencing of a novel mesophilic and cellulolytic organism within the genus Hungateiclostridium.</title>
        <authorList>
            <person name="Rettenmaier R."/>
            <person name="Liebl W."/>
            <person name="Zverlov V."/>
        </authorList>
    </citation>
    <scope>NUCLEOTIDE SEQUENCE [LARGE SCALE GENOMIC DNA]</scope>
    <source>
        <strain evidence="3">N2K1</strain>
    </source>
</reference>
<protein>
    <submittedName>
        <fullName evidence="2">Dinitrogenase iron-molybdenum cofactor biosynthesis protein</fullName>
    </submittedName>
</protein>
<dbReference type="SUPFAM" id="SSF53146">
    <property type="entry name" value="Nitrogenase accessory factor-like"/>
    <property type="match status" value="1"/>
</dbReference>
<gene>
    <name evidence="2" type="ORF">EFD62_11410</name>
</gene>
<dbReference type="EMBL" id="RLII01000015">
    <property type="protein sequence ID" value="RXE58626.1"/>
    <property type="molecule type" value="Genomic_DNA"/>
</dbReference>
<dbReference type="CDD" id="cd00562">
    <property type="entry name" value="NifX_NifB"/>
    <property type="match status" value="1"/>
</dbReference>
<name>A0A4Q0I329_9FIRM</name>
<proteinExistence type="predicted"/>
<comment type="caution">
    <text evidence="2">The sequence shown here is derived from an EMBL/GenBank/DDBJ whole genome shotgun (WGS) entry which is preliminary data.</text>
</comment>
<dbReference type="OrthoDB" id="280278at2"/>
<dbReference type="PANTHER" id="PTHR33937">
    <property type="entry name" value="IRON-MOLYBDENUM PROTEIN-RELATED-RELATED"/>
    <property type="match status" value="1"/>
</dbReference>
<dbReference type="PANTHER" id="PTHR33937:SF2">
    <property type="entry name" value="DINITROGENASE IRON-MOLYBDENUM COFACTOR BIOSYNTHESIS DOMAIN-CONTAINING PROTEIN"/>
    <property type="match status" value="1"/>
</dbReference>
<dbReference type="InterPro" id="IPR003731">
    <property type="entry name" value="Di-Nase_FeMo-co_biosynth"/>
</dbReference>
<accession>A0A4Q0I329</accession>
<dbReference type="Pfam" id="PF02579">
    <property type="entry name" value="Nitro_FeMo-Co"/>
    <property type="match status" value="1"/>
</dbReference>
<dbReference type="RefSeq" id="WP_069195910.1">
    <property type="nucleotide sequence ID" value="NZ_RLII01000015.1"/>
</dbReference>
<dbReference type="Proteomes" id="UP000289166">
    <property type="component" value="Unassembled WGS sequence"/>
</dbReference>